<dbReference type="PATRIC" id="fig|135826.4.peg.639"/>
<dbReference type="EMBL" id="JXRQ01000012">
    <property type="protein sequence ID" value="KIL52383.1"/>
    <property type="molecule type" value="Genomic_DNA"/>
</dbReference>
<feature type="compositionally biased region" description="Acidic residues" evidence="1">
    <location>
        <begin position="81"/>
        <end position="121"/>
    </location>
</feature>
<dbReference type="Pfam" id="PF02557">
    <property type="entry name" value="VanY"/>
    <property type="match status" value="1"/>
</dbReference>
<dbReference type="Gene3D" id="3.30.1380.10">
    <property type="match status" value="1"/>
</dbReference>
<dbReference type="InterPro" id="IPR009045">
    <property type="entry name" value="Zn_M74/Hedgehog-like"/>
</dbReference>
<dbReference type="SUPFAM" id="SSF55166">
    <property type="entry name" value="Hedgehog/DD-peptidase"/>
    <property type="match status" value="1"/>
</dbReference>
<dbReference type="InterPro" id="IPR052179">
    <property type="entry name" value="DD-CPase-like"/>
</dbReference>
<dbReference type="InterPro" id="IPR058193">
    <property type="entry name" value="VanY/YodJ_core_dom"/>
</dbReference>
<dbReference type="AlphaFoldDB" id="A0A0C2W8L1"/>
<dbReference type="STRING" id="135826.KP77_06430"/>
<feature type="region of interest" description="Disordered" evidence="1">
    <location>
        <begin position="52"/>
        <end position="132"/>
    </location>
</feature>
<keyword evidence="4" id="KW-1185">Reference proteome</keyword>
<dbReference type="EC" id="3.4.16.4" evidence="3"/>
<reference evidence="3 4" key="1">
    <citation type="submission" date="2015-01" db="EMBL/GenBank/DDBJ databases">
        <title>Genome sequence of Jeotgalibacillus alimentarius.</title>
        <authorList>
            <person name="Goh K.M."/>
            <person name="Chan K.-G."/>
            <person name="Yaakop A.S."/>
            <person name="Ee R."/>
            <person name="Gan H.M."/>
            <person name="Chan C.S."/>
        </authorList>
    </citation>
    <scope>NUCLEOTIDE SEQUENCE [LARGE SCALE GENOMIC DNA]</scope>
    <source>
        <strain evidence="3 4">YKJ-13</strain>
    </source>
</reference>
<dbReference type="Proteomes" id="UP000031950">
    <property type="component" value="Unassembled WGS sequence"/>
</dbReference>
<proteinExistence type="predicted"/>
<keyword evidence="3" id="KW-0645">Protease</keyword>
<sequence length="303" mass="34267">MDIMRLEQNQKKKKTKWWIALGAGVTIFAGASLGALSAYNWSPEEAIEGLFGSSEEQSITESSHEERNIDEDVKEMTRQEEENETLDETEPPEEDQDETEAPEEVPDESETPAEDIETPEETVERTPETMTEPLYVDGVLIANKEYPLPTDYAPGEDPEARASYNKMQQAASAAGYSLVAFSTYRSYDYQTDLYNNYVAQHGQEEADRFSARPGYSEHQTGLGFDIGAEGQEQHWASDSFKDTAEAKWLAENAHKFGFILRYPAGKEHITGYQYESWHFRYIGKDLAGKVYNSGQTLEEYLGI</sequence>
<feature type="domain" description="D-alanyl-D-alanine carboxypeptidase-like core" evidence="2">
    <location>
        <begin position="158"/>
        <end position="284"/>
    </location>
</feature>
<accession>A0A0C2W8L1</accession>
<evidence type="ECO:0000259" key="2">
    <source>
        <dbReference type="Pfam" id="PF02557"/>
    </source>
</evidence>
<dbReference type="PANTHER" id="PTHR34385:SF1">
    <property type="entry name" value="PEPTIDOGLYCAN L-ALANYL-D-GLUTAMATE ENDOPEPTIDASE CWLK"/>
    <property type="match status" value="1"/>
</dbReference>
<feature type="compositionally biased region" description="Basic and acidic residues" evidence="1">
    <location>
        <begin position="62"/>
        <end position="80"/>
    </location>
</feature>
<name>A0A0C2W8L1_9BACL</name>
<keyword evidence="3" id="KW-0121">Carboxypeptidase</keyword>
<gene>
    <name evidence="3" type="ORF">KP77_06430</name>
</gene>
<dbReference type="PANTHER" id="PTHR34385">
    <property type="entry name" value="D-ALANYL-D-ALANINE CARBOXYPEPTIDASE"/>
    <property type="match status" value="1"/>
</dbReference>
<protein>
    <submittedName>
        <fullName evidence="3">Serine-type D-Ala-D-Ala carboxypeptidase</fullName>
        <ecNumber evidence="3">3.4.16.4</ecNumber>
    </submittedName>
</protein>
<evidence type="ECO:0000313" key="3">
    <source>
        <dbReference type="EMBL" id="KIL52383.1"/>
    </source>
</evidence>
<dbReference type="CDD" id="cd14852">
    <property type="entry name" value="LD-carboxypeptidase"/>
    <property type="match status" value="1"/>
</dbReference>
<keyword evidence="3" id="KW-0378">Hydrolase</keyword>
<dbReference type="GO" id="GO:0009002">
    <property type="term" value="F:serine-type D-Ala-D-Ala carboxypeptidase activity"/>
    <property type="evidence" value="ECO:0007669"/>
    <property type="project" value="UniProtKB-EC"/>
</dbReference>
<organism evidence="3 4">
    <name type="scientific">Jeotgalibacillus alimentarius</name>
    <dbReference type="NCBI Taxonomy" id="135826"/>
    <lineage>
        <taxon>Bacteria</taxon>
        <taxon>Bacillati</taxon>
        <taxon>Bacillota</taxon>
        <taxon>Bacilli</taxon>
        <taxon>Bacillales</taxon>
        <taxon>Caryophanaceae</taxon>
        <taxon>Jeotgalibacillus</taxon>
    </lineage>
</organism>
<evidence type="ECO:0000256" key="1">
    <source>
        <dbReference type="SAM" id="MobiDB-lite"/>
    </source>
</evidence>
<evidence type="ECO:0000313" key="4">
    <source>
        <dbReference type="Proteomes" id="UP000031950"/>
    </source>
</evidence>
<dbReference type="GO" id="GO:0006508">
    <property type="term" value="P:proteolysis"/>
    <property type="evidence" value="ECO:0007669"/>
    <property type="project" value="InterPro"/>
</dbReference>
<dbReference type="InterPro" id="IPR003709">
    <property type="entry name" value="VanY-like_core_dom"/>
</dbReference>
<comment type="caution">
    <text evidence="3">The sequence shown here is derived from an EMBL/GenBank/DDBJ whole genome shotgun (WGS) entry which is preliminary data.</text>
</comment>